<reference evidence="2 3" key="2">
    <citation type="journal article" date="2020" name="MBio">
        <title>Isolation and Molecular Analysis of a Novel Neorickettsia Species That Causes Potomac Horse Fever.</title>
        <authorList>
            <person name="Teymournejad O."/>
            <person name="Lin M."/>
            <person name="Bekebrede H."/>
            <person name="Kamr A."/>
            <person name="Toribio R.E."/>
            <person name="Arroyo L.G."/>
            <person name="Baird J.D."/>
            <person name="Rikihisa Y."/>
        </authorList>
    </citation>
    <scope>NUCLEOTIDE SEQUENCE [LARGE SCALE GENOMIC DNA]</scope>
    <source>
        <strain evidence="2 3">Fin17</strain>
    </source>
</reference>
<dbReference type="InterPro" id="IPR027417">
    <property type="entry name" value="P-loop_NTPase"/>
</dbReference>
<dbReference type="Gene3D" id="3.90.320.10">
    <property type="match status" value="1"/>
</dbReference>
<sequence length="779" mass="91555">MLYNLHIKSSIYDAIVSYLCSREDTPGDYSHCLVLTPNYSFSYSLKKSFSKPSILPKIVSLDTIFRDFAIKNSYFEYLNFSKKAVLTLYSLMKNEKHCSIDEAMFLFTYFQQGEVEHNDFIHNEIYKKFTYYHEYKKFQELALDLTFRDYKEVIVAGIYITDEISRYIYEKAVANNCPIFIYGLEPTYKAAPEHFLYHTLKFQKEKDLEIISLGKDRAISQLNTNPDPNFFPGTKESKQKPQVRYNLLFYEMSNEHHMVKSAVTYLTDFYPDVALVTANYCLLKKVGAILSKENINLIFKEKYTAHPDGIFLLTLLDTAILGESDISFIALLKHPYIYEENSDIIDCIEDSTIRTTKSKQITQEARLFLENIKRWSKGFHHAKNFAEYHIKWSDAITNRLTSEGKRILEFIKKHSPRFTDIYEYRQILLFFLERQYFYPLTDNKRIVNVFSPKEASFLAYRNIVLLDCTEEDFQIRDPLIMLNIFHTLSTKKSIVIFNKEKPLSRLFLQIRHSCADNCEIKKELTQPKETVAVIAKEKLFVPIEMLPKKLSPTMIELLMNDPYKFYLRYILAIKETNSMLVKPGHKEFGYIMHKVFQAANKTYFSKEEYTRILEDELKIYSTRYRYVKNLWLPRGLKILEQFATFHNERLEEIDKLENEKELSIFIADGLELFCRFDRIESLKDGTVNIVEFKTGTIPTFKEISSLAKPQLPLQGVILEKNRNVRFNAMMYCKPSTEKVIVKKLQSPEETIAETHTKLKILAQIYLSGGFDFLSNIMKN</sequence>
<dbReference type="KEGG" id="nef:GP480_02120"/>
<dbReference type="Pfam" id="PF12705">
    <property type="entry name" value="PDDEXK_1"/>
    <property type="match status" value="1"/>
</dbReference>
<dbReference type="Proteomes" id="UP000464912">
    <property type="component" value="Chromosome"/>
</dbReference>
<evidence type="ECO:0000259" key="1">
    <source>
        <dbReference type="Pfam" id="PF12705"/>
    </source>
</evidence>
<name>A0A6P1GAJ8_9RICK</name>
<gene>
    <name evidence="2" type="ORF">GP480_02120</name>
</gene>
<evidence type="ECO:0000313" key="2">
    <source>
        <dbReference type="EMBL" id="QHD65243.1"/>
    </source>
</evidence>
<dbReference type="SUPFAM" id="SSF52540">
    <property type="entry name" value="P-loop containing nucleoside triphosphate hydrolases"/>
    <property type="match status" value="1"/>
</dbReference>
<protein>
    <recommendedName>
        <fullName evidence="1">PD-(D/E)XK endonuclease-like domain-containing protein</fullName>
    </recommendedName>
</protein>
<dbReference type="InterPro" id="IPR038726">
    <property type="entry name" value="PDDEXK_AddAB-type"/>
</dbReference>
<dbReference type="AlphaFoldDB" id="A0A6P1GAJ8"/>
<accession>A0A6P1GAJ8</accession>
<keyword evidence="3" id="KW-1185">Reference proteome</keyword>
<proteinExistence type="predicted"/>
<reference evidence="2 3" key="1">
    <citation type="journal article" date="2020" name="MBio">
        <title>Erratum for Teymournejad et al., 'Isolation and Molecular Analysis of a Novel Neorickettsia Species That Causes Potomac Horse Fever'.</title>
        <authorList>
            <person name="Teymournejad O."/>
            <person name="Lin M."/>
            <person name="Bekebrede H."/>
            <person name="Kamr A."/>
            <person name="Toribio R.E."/>
            <person name="Arroyo L.G."/>
            <person name="Baird J.D."/>
            <person name="Rikihisa Y."/>
        </authorList>
    </citation>
    <scope>NUCLEOTIDE SEQUENCE [LARGE SCALE GENOMIC DNA]</scope>
    <source>
        <strain evidence="2 3">Fin17</strain>
    </source>
</reference>
<dbReference type="InterPro" id="IPR011604">
    <property type="entry name" value="PDDEXK-like_dom_sf"/>
</dbReference>
<feature type="domain" description="PD-(D/E)XK endonuclease-like" evidence="1">
    <location>
        <begin position="550"/>
        <end position="770"/>
    </location>
</feature>
<dbReference type="EMBL" id="CP047224">
    <property type="protein sequence ID" value="QHD65243.1"/>
    <property type="molecule type" value="Genomic_DNA"/>
</dbReference>
<organism evidence="2 3">
    <name type="scientific">Neorickettsia findlayensis</name>
    <dbReference type="NCBI Taxonomy" id="2686014"/>
    <lineage>
        <taxon>Bacteria</taxon>
        <taxon>Pseudomonadati</taxon>
        <taxon>Pseudomonadota</taxon>
        <taxon>Alphaproteobacteria</taxon>
        <taxon>Rickettsiales</taxon>
        <taxon>Anaplasmataceae</taxon>
        <taxon>Neorickettsia</taxon>
    </lineage>
</organism>
<evidence type="ECO:0000313" key="3">
    <source>
        <dbReference type="Proteomes" id="UP000464912"/>
    </source>
</evidence>